<dbReference type="GeneID" id="95792145"/>
<evidence type="ECO:0000313" key="3">
    <source>
        <dbReference type="EMBL" id="MBB4710169.1"/>
    </source>
</evidence>
<dbReference type="RefSeq" id="WP_184906771.1">
    <property type="nucleotide sequence ID" value="NZ_JACHMS010000001.1"/>
</dbReference>
<feature type="compositionally biased region" description="Basic and acidic residues" evidence="1">
    <location>
        <begin position="152"/>
        <end position="162"/>
    </location>
</feature>
<feature type="transmembrane region" description="Helical" evidence="2">
    <location>
        <begin position="28"/>
        <end position="47"/>
    </location>
</feature>
<keyword evidence="2" id="KW-0472">Membrane</keyword>
<keyword evidence="2" id="KW-1133">Transmembrane helix</keyword>
<protein>
    <submittedName>
        <fullName evidence="3">Uncharacterized protein</fullName>
    </submittedName>
</protein>
<evidence type="ECO:0000256" key="1">
    <source>
        <dbReference type="SAM" id="MobiDB-lite"/>
    </source>
</evidence>
<keyword evidence="2" id="KW-0812">Transmembrane</keyword>
<evidence type="ECO:0000313" key="4">
    <source>
        <dbReference type="Proteomes" id="UP000565089"/>
    </source>
</evidence>
<dbReference type="Proteomes" id="UP000565089">
    <property type="component" value="Unassembled WGS sequence"/>
</dbReference>
<accession>A0A7W7DG15</accession>
<dbReference type="AlphaFoldDB" id="A0A7W7DG15"/>
<organism evidence="3 4">
    <name type="scientific">Streptomyces luteogriseus</name>
    <dbReference type="NCBI Taxonomy" id="68233"/>
    <lineage>
        <taxon>Bacteria</taxon>
        <taxon>Bacillati</taxon>
        <taxon>Actinomycetota</taxon>
        <taxon>Actinomycetes</taxon>
        <taxon>Kitasatosporales</taxon>
        <taxon>Streptomycetaceae</taxon>
        <taxon>Streptomyces</taxon>
    </lineage>
</organism>
<proteinExistence type="predicted"/>
<name>A0A7W7DG15_9ACTN</name>
<feature type="region of interest" description="Disordered" evidence="1">
    <location>
        <begin position="1"/>
        <end position="20"/>
    </location>
</feature>
<feature type="region of interest" description="Disordered" evidence="1">
    <location>
        <begin position="145"/>
        <end position="168"/>
    </location>
</feature>
<comment type="caution">
    <text evidence="3">The sequence shown here is derived from an EMBL/GenBank/DDBJ whole genome shotgun (WGS) entry which is preliminary data.</text>
</comment>
<gene>
    <name evidence="3" type="ORF">BJ965_000051</name>
</gene>
<keyword evidence="4" id="KW-1185">Reference proteome</keyword>
<sequence length="191" mass="21347">MTDAAGSPNERQQNDNRSRRRLMRGSRADWLSVFVAILALVVSLLSYQQSRKAQSAAQESERQGGAKRVGFWQQNYTNPQVLNVFNRNSFDIDEATITFSDGYYIKVGLVPACHGWTLAGFSTAQKGGGTYTLPFPARLDFRDQDSPPGKWTIDEKPPHRQETPPALPTHMDATEAYRTNVRGPYYVGCAT</sequence>
<reference evidence="3 4" key="1">
    <citation type="submission" date="2020-08" db="EMBL/GenBank/DDBJ databases">
        <title>Sequencing the genomes of 1000 actinobacteria strains.</title>
        <authorList>
            <person name="Klenk H.-P."/>
        </authorList>
    </citation>
    <scope>NUCLEOTIDE SEQUENCE [LARGE SCALE GENOMIC DNA]</scope>
    <source>
        <strain evidence="3 4">DSM 40483</strain>
    </source>
</reference>
<evidence type="ECO:0000256" key="2">
    <source>
        <dbReference type="SAM" id="Phobius"/>
    </source>
</evidence>
<dbReference type="EMBL" id="JACHMS010000001">
    <property type="protein sequence ID" value="MBB4710169.1"/>
    <property type="molecule type" value="Genomic_DNA"/>
</dbReference>